<keyword evidence="2" id="KW-1185">Reference proteome</keyword>
<dbReference type="Proteomes" id="UP000812287">
    <property type="component" value="Unassembled WGS sequence"/>
</dbReference>
<protein>
    <submittedName>
        <fullName evidence="1">Uncharacterized protein</fullName>
    </submittedName>
</protein>
<sequence>MSSTADSIEPSSSSPPALVQPTYTQEQVMQMLGTLLSHTTTQQPIQPAPNPQPTAPAFIAAPVTEHKSLFAAFPCLEPDTLLLMVDPLDINVLIILRVLLGVMCVRERLENGGIKVDEGPRSCRGDVAATHAMSNVETTSRGDALREYLTSHRSSRKIPRGEQLPPIRSMKLFKYLAIFPEEPLLVQPAFGFGYHPVTIGQYLQRSPNFRVVRKFGHAAAATLWPCEELDLRHILPPSRY</sequence>
<evidence type="ECO:0000313" key="1">
    <source>
        <dbReference type="EMBL" id="KAG7439893.1"/>
    </source>
</evidence>
<comment type="caution">
    <text evidence="1">The sequence shown here is derived from an EMBL/GenBank/DDBJ whole genome shotgun (WGS) entry which is preliminary data.</text>
</comment>
<dbReference type="GeneID" id="66100335"/>
<proteinExistence type="predicted"/>
<accession>A0A9P8AL61</accession>
<dbReference type="OrthoDB" id="5979581at2759"/>
<organism evidence="1 2">
    <name type="scientific">Guyanagaster necrorhizus</name>
    <dbReference type="NCBI Taxonomy" id="856835"/>
    <lineage>
        <taxon>Eukaryota</taxon>
        <taxon>Fungi</taxon>
        <taxon>Dikarya</taxon>
        <taxon>Basidiomycota</taxon>
        <taxon>Agaricomycotina</taxon>
        <taxon>Agaricomycetes</taxon>
        <taxon>Agaricomycetidae</taxon>
        <taxon>Agaricales</taxon>
        <taxon>Marasmiineae</taxon>
        <taxon>Physalacriaceae</taxon>
        <taxon>Guyanagaster</taxon>
    </lineage>
</organism>
<dbReference type="RefSeq" id="XP_043033393.1">
    <property type="nucleotide sequence ID" value="XM_043178048.1"/>
</dbReference>
<name>A0A9P8AL61_9AGAR</name>
<dbReference type="AlphaFoldDB" id="A0A9P8AL61"/>
<gene>
    <name evidence="1" type="ORF">BT62DRAFT_1013344</name>
</gene>
<evidence type="ECO:0000313" key="2">
    <source>
        <dbReference type="Proteomes" id="UP000812287"/>
    </source>
</evidence>
<reference evidence="1" key="1">
    <citation type="submission" date="2020-11" db="EMBL/GenBank/DDBJ databases">
        <title>Adaptations for nitrogen fixation in a non-lichenized fungal sporocarp promotes dispersal by wood-feeding termites.</title>
        <authorList>
            <consortium name="DOE Joint Genome Institute"/>
            <person name="Koch R.A."/>
            <person name="Yoon G."/>
            <person name="Arayal U."/>
            <person name="Lail K."/>
            <person name="Amirebrahimi M."/>
            <person name="Labutti K."/>
            <person name="Lipzen A."/>
            <person name="Riley R."/>
            <person name="Barry K."/>
            <person name="Henrissat B."/>
            <person name="Grigoriev I.V."/>
            <person name="Herr J.R."/>
            <person name="Aime M.C."/>
        </authorList>
    </citation>
    <scope>NUCLEOTIDE SEQUENCE</scope>
    <source>
        <strain evidence="1">MCA 3950</strain>
    </source>
</reference>
<dbReference type="EMBL" id="MU250581">
    <property type="protein sequence ID" value="KAG7439893.1"/>
    <property type="molecule type" value="Genomic_DNA"/>
</dbReference>